<accession>A0A068UE69</accession>
<dbReference type="InParanoid" id="A0A068UE69"/>
<protein>
    <submittedName>
        <fullName evidence="1">Uncharacterized protein</fullName>
    </submittedName>
</protein>
<organism evidence="1 2">
    <name type="scientific">Coffea canephora</name>
    <name type="common">Robusta coffee</name>
    <dbReference type="NCBI Taxonomy" id="49390"/>
    <lineage>
        <taxon>Eukaryota</taxon>
        <taxon>Viridiplantae</taxon>
        <taxon>Streptophyta</taxon>
        <taxon>Embryophyta</taxon>
        <taxon>Tracheophyta</taxon>
        <taxon>Spermatophyta</taxon>
        <taxon>Magnoliopsida</taxon>
        <taxon>eudicotyledons</taxon>
        <taxon>Gunneridae</taxon>
        <taxon>Pentapetalae</taxon>
        <taxon>asterids</taxon>
        <taxon>lamiids</taxon>
        <taxon>Gentianales</taxon>
        <taxon>Rubiaceae</taxon>
        <taxon>Ixoroideae</taxon>
        <taxon>Gardenieae complex</taxon>
        <taxon>Bertiereae - Coffeeae clade</taxon>
        <taxon>Coffeeae</taxon>
        <taxon>Coffea</taxon>
    </lineage>
</organism>
<dbReference type="AlphaFoldDB" id="A0A068UE69"/>
<keyword evidence="2" id="KW-1185">Reference proteome</keyword>
<sequence>MNYMIRDDGRLQVTSSGYENFHLHRKRKKQKPKKAQQPLQFCTWLAGILVSENQRPSQQPWIRDLKCSVCLAFRRQGSFDFDAQS</sequence>
<proteinExistence type="predicted"/>
<reference evidence="2" key="1">
    <citation type="journal article" date="2014" name="Science">
        <title>The coffee genome provides insight into the convergent evolution of caffeine biosynthesis.</title>
        <authorList>
            <person name="Denoeud F."/>
            <person name="Carretero-Paulet L."/>
            <person name="Dereeper A."/>
            <person name="Droc G."/>
            <person name="Guyot R."/>
            <person name="Pietrella M."/>
            <person name="Zheng C."/>
            <person name="Alberti A."/>
            <person name="Anthony F."/>
            <person name="Aprea G."/>
            <person name="Aury J.M."/>
            <person name="Bento P."/>
            <person name="Bernard M."/>
            <person name="Bocs S."/>
            <person name="Campa C."/>
            <person name="Cenci A."/>
            <person name="Combes M.C."/>
            <person name="Crouzillat D."/>
            <person name="Da Silva C."/>
            <person name="Daddiego L."/>
            <person name="De Bellis F."/>
            <person name="Dussert S."/>
            <person name="Garsmeur O."/>
            <person name="Gayraud T."/>
            <person name="Guignon V."/>
            <person name="Jahn K."/>
            <person name="Jamilloux V."/>
            <person name="Joet T."/>
            <person name="Labadie K."/>
            <person name="Lan T."/>
            <person name="Leclercq J."/>
            <person name="Lepelley M."/>
            <person name="Leroy T."/>
            <person name="Li L.T."/>
            <person name="Librado P."/>
            <person name="Lopez L."/>
            <person name="Munoz A."/>
            <person name="Noel B."/>
            <person name="Pallavicini A."/>
            <person name="Perrotta G."/>
            <person name="Poncet V."/>
            <person name="Pot D."/>
            <person name="Priyono X."/>
            <person name="Rigoreau M."/>
            <person name="Rouard M."/>
            <person name="Rozas J."/>
            <person name="Tranchant-Dubreuil C."/>
            <person name="VanBuren R."/>
            <person name="Zhang Q."/>
            <person name="Andrade A.C."/>
            <person name="Argout X."/>
            <person name="Bertrand B."/>
            <person name="de Kochko A."/>
            <person name="Graziosi G."/>
            <person name="Henry R.J."/>
            <person name="Jayarama X."/>
            <person name="Ming R."/>
            <person name="Nagai C."/>
            <person name="Rounsley S."/>
            <person name="Sankoff D."/>
            <person name="Giuliano G."/>
            <person name="Albert V.A."/>
            <person name="Wincker P."/>
            <person name="Lashermes P."/>
        </authorList>
    </citation>
    <scope>NUCLEOTIDE SEQUENCE [LARGE SCALE GENOMIC DNA]</scope>
    <source>
        <strain evidence="2">cv. DH200-94</strain>
    </source>
</reference>
<evidence type="ECO:0000313" key="2">
    <source>
        <dbReference type="Proteomes" id="UP000295252"/>
    </source>
</evidence>
<name>A0A068UE69_COFCA</name>
<dbReference type="EMBL" id="HG739106">
    <property type="protein sequence ID" value="CDP06504.1"/>
    <property type="molecule type" value="Genomic_DNA"/>
</dbReference>
<evidence type="ECO:0000313" key="1">
    <source>
        <dbReference type="EMBL" id="CDP06504.1"/>
    </source>
</evidence>
<dbReference type="Gramene" id="CDP06504">
    <property type="protein sequence ID" value="CDP06504"/>
    <property type="gene ID" value="GSCOC_T00023377001"/>
</dbReference>
<gene>
    <name evidence="1" type="ORF">GSCOC_T00023377001</name>
</gene>
<dbReference type="Proteomes" id="UP000295252">
    <property type="component" value="Chromosome VIII"/>
</dbReference>